<dbReference type="EMBL" id="BSOY01000017">
    <property type="protein sequence ID" value="GLS01107.1"/>
    <property type="molecule type" value="Genomic_DNA"/>
</dbReference>
<evidence type="ECO:0000313" key="2">
    <source>
        <dbReference type="EMBL" id="GLS01107.1"/>
    </source>
</evidence>
<feature type="chain" id="PRO_5045403014" description="Alginate export domain-containing protein" evidence="1">
    <location>
        <begin position="24"/>
        <end position="412"/>
    </location>
</feature>
<accession>A0ABQ6BI23</accession>
<dbReference type="Gene3D" id="2.40.160.10">
    <property type="entry name" value="Porin"/>
    <property type="match status" value="1"/>
</dbReference>
<dbReference type="RefSeq" id="WP_284221955.1">
    <property type="nucleotide sequence ID" value="NZ_BSOY01000017.1"/>
</dbReference>
<keyword evidence="3" id="KW-1185">Reference proteome</keyword>
<keyword evidence="1" id="KW-0732">Signal</keyword>
<name>A0ABQ6BI23_9CAUL</name>
<dbReference type="InterPro" id="IPR023614">
    <property type="entry name" value="Porin_dom_sf"/>
</dbReference>
<proteinExistence type="predicted"/>
<evidence type="ECO:0000313" key="3">
    <source>
        <dbReference type="Proteomes" id="UP001156921"/>
    </source>
</evidence>
<reference evidence="3" key="1">
    <citation type="journal article" date="2019" name="Int. J. Syst. Evol. Microbiol.">
        <title>The Global Catalogue of Microorganisms (GCM) 10K type strain sequencing project: providing services to taxonomists for standard genome sequencing and annotation.</title>
        <authorList>
            <consortium name="The Broad Institute Genomics Platform"/>
            <consortium name="The Broad Institute Genome Sequencing Center for Infectious Disease"/>
            <person name="Wu L."/>
            <person name="Ma J."/>
        </authorList>
    </citation>
    <scope>NUCLEOTIDE SEQUENCE [LARGE SCALE GENOMIC DNA]</scope>
    <source>
        <strain evidence="3">NBRC 110107</strain>
    </source>
</reference>
<protein>
    <recommendedName>
        <fullName evidence="4">Alginate export domain-containing protein</fullName>
    </recommendedName>
</protein>
<evidence type="ECO:0008006" key="4">
    <source>
        <dbReference type="Google" id="ProtNLM"/>
    </source>
</evidence>
<sequence>MLPIGRPALLALAVMAAPALAHAQSPAPSPAAGAAVASTRSGDILFESRLRYEGVSQDGLDDATAVTLRARLGWQSPERSGFRVLVEGEAVVALVDDYNDTIHGPPTYPVVADPEAFELNRLQVTWTGLPDTEVILGRQRIVLGTARFVGNVGFRQNEQTFDAVKVTTRAFEPLTLTWAWIDRVHRVFGDDSPVGEWRSDSHLINVEAPTPAGKLTAYGYLLDFSNAAAQSSATWGARLEGSRNLSPDWSALYAVEYARQSEHGANPARFDLDYGLVSAGLKRGPVTGTLALERLDGNGAQAFQTPLATLHAFQGWADVFLTTPRDGLRDVSATVSYAVAHPPVGRSGVLTASWREFHDADGSARYGDELDLSARLVLDPRWAIEIKGAHFNGAAAAFPDRDKVWAALDYRF</sequence>
<gene>
    <name evidence="2" type="ORF">GCM10007859_11170</name>
</gene>
<evidence type="ECO:0000256" key="1">
    <source>
        <dbReference type="SAM" id="SignalP"/>
    </source>
</evidence>
<dbReference type="Proteomes" id="UP001156921">
    <property type="component" value="Unassembled WGS sequence"/>
</dbReference>
<feature type="signal peptide" evidence="1">
    <location>
        <begin position="1"/>
        <end position="23"/>
    </location>
</feature>
<comment type="caution">
    <text evidence="2">The sequence shown here is derived from an EMBL/GenBank/DDBJ whole genome shotgun (WGS) entry which is preliminary data.</text>
</comment>
<organism evidence="2 3">
    <name type="scientific">Brevundimonas denitrificans</name>
    <dbReference type="NCBI Taxonomy" id="1443434"/>
    <lineage>
        <taxon>Bacteria</taxon>
        <taxon>Pseudomonadati</taxon>
        <taxon>Pseudomonadota</taxon>
        <taxon>Alphaproteobacteria</taxon>
        <taxon>Caulobacterales</taxon>
        <taxon>Caulobacteraceae</taxon>
        <taxon>Brevundimonas</taxon>
    </lineage>
</organism>